<gene>
    <name evidence="2" type="ORF">ORJ04_06515</name>
</gene>
<evidence type="ECO:0000256" key="1">
    <source>
        <dbReference type="SAM" id="Phobius"/>
    </source>
</evidence>
<keyword evidence="1" id="KW-0472">Membrane</keyword>
<feature type="transmembrane region" description="Helical" evidence="1">
    <location>
        <begin position="185"/>
        <end position="203"/>
    </location>
</feature>
<accession>A0ABT9HWU9</accession>
<keyword evidence="1" id="KW-0812">Transmembrane</keyword>
<name>A0ABT9HWU9_9GAMM</name>
<dbReference type="Proteomes" id="UP001231109">
    <property type="component" value="Unassembled WGS sequence"/>
</dbReference>
<reference evidence="2 3" key="1">
    <citation type="submission" date="2022-11" db="EMBL/GenBank/DDBJ databases">
        <title>Viruses from the air-sea interface of a natural surface slick.</title>
        <authorList>
            <person name="Rahlff J."/>
            <person name="Holmfeldt K."/>
        </authorList>
    </citation>
    <scope>NUCLEOTIDE SEQUENCE [LARGE SCALE GENOMIC DNA]</scope>
    <source>
        <strain evidence="2 3">SMS4</strain>
    </source>
</reference>
<feature type="transmembrane region" description="Helical" evidence="1">
    <location>
        <begin position="53"/>
        <end position="72"/>
    </location>
</feature>
<feature type="transmembrane region" description="Helical" evidence="1">
    <location>
        <begin position="6"/>
        <end position="32"/>
    </location>
</feature>
<proteinExistence type="predicted"/>
<comment type="caution">
    <text evidence="2">The sequence shown here is derived from an EMBL/GenBank/DDBJ whole genome shotgun (WGS) entry which is preliminary data.</text>
</comment>
<keyword evidence="3" id="KW-1185">Reference proteome</keyword>
<evidence type="ECO:0000313" key="2">
    <source>
        <dbReference type="EMBL" id="MDP5135599.1"/>
    </source>
</evidence>
<dbReference type="EMBL" id="JAPJDZ010000011">
    <property type="protein sequence ID" value="MDP5135599.1"/>
    <property type="molecule type" value="Genomic_DNA"/>
</dbReference>
<organism evidence="2 3">
    <name type="scientific">Rheinheimera baltica</name>
    <dbReference type="NCBI Taxonomy" id="67576"/>
    <lineage>
        <taxon>Bacteria</taxon>
        <taxon>Pseudomonadati</taxon>
        <taxon>Pseudomonadota</taxon>
        <taxon>Gammaproteobacteria</taxon>
        <taxon>Chromatiales</taxon>
        <taxon>Chromatiaceae</taxon>
        <taxon>Rheinheimera</taxon>
    </lineage>
</organism>
<keyword evidence="1" id="KW-1133">Transmembrane helix</keyword>
<protein>
    <submittedName>
        <fullName evidence="2">Uncharacterized protein</fullName>
    </submittedName>
</protein>
<sequence>MGSLFQLVFAALGYVFLATIAGFVLLLLAKVLSFFFSKSKVSVESFFWFPIKLGPYFLLAIFANIIICELVRDVDPPLTDYWSLPVNKKLTLGAIDVTDKWYLWPGREGGEAIVSDIVLVGISDKAVYGATESGRYFIYPLNAGQKLNNLSEDEFESKIIKIEGAVPALQHPAHYYYDKRDVGDLITLLLMLIYPLCRFYMLCKGFRDRLMQPV</sequence>
<evidence type="ECO:0000313" key="3">
    <source>
        <dbReference type="Proteomes" id="UP001231109"/>
    </source>
</evidence>
<dbReference type="RefSeq" id="WP_051219920.1">
    <property type="nucleotide sequence ID" value="NZ_JAPJDZ010000011.1"/>
</dbReference>